<feature type="region of interest" description="Disordered" evidence="1">
    <location>
        <begin position="277"/>
        <end position="296"/>
    </location>
</feature>
<feature type="compositionally biased region" description="Pro residues" evidence="1">
    <location>
        <begin position="283"/>
        <end position="293"/>
    </location>
</feature>
<dbReference type="AlphaFoldDB" id="A0A836LHG2"/>
<feature type="compositionally biased region" description="Polar residues" evidence="1">
    <location>
        <begin position="13"/>
        <end position="22"/>
    </location>
</feature>
<dbReference type="EMBL" id="JAFJZO010000010">
    <property type="protein sequence ID" value="KAG5510320.1"/>
    <property type="molecule type" value="Genomic_DNA"/>
</dbReference>
<evidence type="ECO:0000256" key="1">
    <source>
        <dbReference type="SAM" id="MobiDB-lite"/>
    </source>
</evidence>
<feature type="region of interest" description="Disordered" evidence="1">
    <location>
        <begin position="220"/>
        <end position="242"/>
    </location>
</feature>
<feature type="region of interest" description="Disordered" evidence="1">
    <location>
        <begin position="321"/>
        <end position="354"/>
    </location>
</feature>
<feature type="compositionally biased region" description="Gly residues" evidence="1">
    <location>
        <begin position="839"/>
        <end position="849"/>
    </location>
</feature>
<feature type="region of interest" description="Disordered" evidence="1">
    <location>
        <begin position="1"/>
        <end position="33"/>
    </location>
</feature>
<feature type="region of interest" description="Disordered" evidence="1">
    <location>
        <begin position="758"/>
        <end position="914"/>
    </location>
</feature>
<dbReference type="OrthoDB" id="267647at2759"/>
<feature type="region of interest" description="Disordered" evidence="1">
    <location>
        <begin position="950"/>
        <end position="993"/>
    </location>
</feature>
<feature type="region of interest" description="Disordered" evidence="1">
    <location>
        <begin position="46"/>
        <end position="108"/>
    </location>
</feature>
<keyword evidence="3" id="KW-1185">Reference proteome</keyword>
<comment type="caution">
    <text evidence="2">The sequence shown here is derived from an EMBL/GenBank/DDBJ whole genome shotgun (WGS) entry which is preliminary data.</text>
</comment>
<feature type="region of interest" description="Disordered" evidence="1">
    <location>
        <begin position="516"/>
        <end position="562"/>
    </location>
</feature>
<dbReference type="Proteomes" id="UP000674318">
    <property type="component" value="Chromosome 10"/>
</dbReference>
<name>A0A836LHG2_9TRYP</name>
<feature type="compositionally biased region" description="Basic and acidic residues" evidence="1">
    <location>
        <begin position="1"/>
        <end position="12"/>
    </location>
</feature>
<feature type="region of interest" description="Disordered" evidence="1">
    <location>
        <begin position="382"/>
        <end position="425"/>
    </location>
</feature>
<evidence type="ECO:0000313" key="3">
    <source>
        <dbReference type="Proteomes" id="UP000674318"/>
    </source>
</evidence>
<feature type="compositionally biased region" description="Basic and acidic residues" evidence="1">
    <location>
        <begin position="764"/>
        <end position="773"/>
    </location>
</feature>
<feature type="compositionally biased region" description="Basic residues" evidence="1">
    <location>
        <begin position="774"/>
        <end position="787"/>
    </location>
</feature>
<dbReference type="GeneID" id="94293657"/>
<sequence length="1086" mass="115572">MTCSSRRLDHVTEPSSEGSSSRGHGKRALHMPYAAEAAAADGAGVFQGEQKNFKGTPGAVLHTPPPPNGWRQATAVPSSSSTTTSLDSIYDRAGNSENNRSSSHSSHLASHTSSHYLFAIQRDLEAIVSLQRLQLQERRVPMPSQASTTENAPRAWTGGGQMFDSPSATVAQHHIPTADNADPLMHLHSIDHAKKKWLEGEYLPPPALPQQQSLKSLSPSLHAPLAPEPAGARDANASDTAPQLSIEPSQLGLQGAEDTSLSLAPQDASGASIPAMHHRQLDPQPPPPPPSTSPIPASLVEYQRYLMQLEHQQRQHREVLRRHRKQRKKEKIASAQRGAASTPTLAYTTTTPPRQRVGVGGVVAVDRRDRSPPLAMMMQAIRQRRGGDGDGETSTSDTSKTASSAAPLRDRHWQKRSHSLTVSPPAATIALSRPCSAGKRASIQHGSGRSAQGAGPSAARVAGAPAAALMDEPLHSQNRQRLSQAQRWQDTDLQGSATNRRSKLLNQQMLAAAVVKGQESQHQPPHPTRLVVGSPRRSAALEPASTDAMPPHGCADATRPRSLKSSSPVEAFADALLLDTGGALGTVIGDTSTAAPASVALSTTTGGAAVMLPCEVSNGWLSGAEMTPAAAAEPKVQYHVSREQQKAMRRVVSPISPATTTPTPAFSTELLPSHEKGPHAVRAEGGAGMCVEGGGTTPAVTSTSADITAVLRHPGASVSAYSRHQHRSRSAEPILAHSNDGLHWRVTRHRSRGAVATIPPVDAHPSHPDPHDAHRYHHHHHRRRHHRSMEGISSTIPEHGTGTPRSSRYRYNSSSNTTRQRKQRRQLSKHSPCRASGVETGGGDRGGGIIKHTVGDVRLRSGSRGTHNRAQQRAPSPKSHPDRAINDTGARSSPQKGGGAVARRANLHHPPASRSAAAVWRDVKLMWAPAPASHTPFAAVYRYRPLPWPPTSSRAQQQQQQPAHEDAPSSAMVKAADKSPRGHPTGRSSDAAVMGTVASRALARTEGATHSALSPSPAIIPHTLPQKTSAGAPLLCMADSLIGAALRDVVPVCRARQREVAREVARRRYQLISTGVGGTASSARVY</sequence>
<feature type="compositionally biased region" description="Low complexity" evidence="1">
    <location>
        <begin position="805"/>
        <end position="818"/>
    </location>
</feature>
<evidence type="ECO:0000313" key="2">
    <source>
        <dbReference type="EMBL" id="KAG5510320.1"/>
    </source>
</evidence>
<reference evidence="2 3" key="1">
    <citation type="submission" date="2021-02" db="EMBL/GenBank/DDBJ databases">
        <title>Porcisia hertigi Genome sequencing and assembly.</title>
        <authorList>
            <person name="Almutairi H."/>
            <person name="Gatherer D."/>
        </authorList>
    </citation>
    <scope>NUCLEOTIDE SEQUENCE [LARGE SCALE GENOMIC DNA]</scope>
    <source>
        <strain evidence="2 3">C119</strain>
    </source>
</reference>
<gene>
    <name evidence="2" type="ORF">JKF63_07648</name>
</gene>
<feature type="compositionally biased region" description="Basic residues" evidence="1">
    <location>
        <begin position="321"/>
        <end position="330"/>
    </location>
</feature>
<dbReference type="RefSeq" id="XP_067759061.1">
    <property type="nucleotide sequence ID" value="XM_067903580.1"/>
</dbReference>
<protein>
    <submittedName>
        <fullName evidence="2">Uncharacterized protein</fullName>
    </submittedName>
</protein>
<feature type="region of interest" description="Disordered" evidence="1">
    <location>
        <begin position="437"/>
        <end position="463"/>
    </location>
</feature>
<feature type="compositionally biased region" description="Polar residues" evidence="1">
    <location>
        <begin position="863"/>
        <end position="874"/>
    </location>
</feature>
<organism evidence="2 3">
    <name type="scientific">Porcisia hertigi</name>
    <dbReference type="NCBI Taxonomy" id="2761500"/>
    <lineage>
        <taxon>Eukaryota</taxon>
        <taxon>Discoba</taxon>
        <taxon>Euglenozoa</taxon>
        <taxon>Kinetoplastea</taxon>
        <taxon>Metakinetoplastina</taxon>
        <taxon>Trypanosomatida</taxon>
        <taxon>Trypanosomatidae</taxon>
        <taxon>Leishmaniinae</taxon>
        <taxon>Porcisia</taxon>
    </lineage>
</organism>
<accession>A0A836LHG2</accession>
<proteinExistence type="predicted"/>
<feature type="compositionally biased region" description="Low complexity" evidence="1">
    <location>
        <begin position="453"/>
        <end position="463"/>
    </location>
</feature>
<feature type="compositionally biased region" description="Low complexity" evidence="1">
    <location>
        <begin position="339"/>
        <end position="354"/>
    </location>
</feature>
<dbReference type="KEGG" id="phet:94293657"/>
<feature type="compositionally biased region" description="Low complexity" evidence="1">
    <location>
        <begin position="392"/>
        <end position="406"/>
    </location>
</feature>
<feature type="compositionally biased region" description="Basic residues" evidence="1">
    <location>
        <begin position="819"/>
        <end position="832"/>
    </location>
</feature>